<feature type="domain" description="Intermembrane lipid transfer protein VPS13-like C-terminal" evidence="3">
    <location>
        <begin position="1421"/>
        <end position="1486"/>
    </location>
</feature>
<dbReference type="InterPro" id="IPR009543">
    <property type="entry name" value="VPS13_VAB"/>
</dbReference>
<dbReference type="STRING" id="180498.A0A067KXR1"/>
<evidence type="ECO:0008006" key="6">
    <source>
        <dbReference type="Google" id="ProtNLM"/>
    </source>
</evidence>
<dbReference type="InterPro" id="IPR026847">
    <property type="entry name" value="VPS13"/>
</dbReference>
<protein>
    <recommendedName>
        <fullName evidence="6">Vacuolar protein sorting-associated protein 13 DH-like domain-containing protein</fullName>
    </recommendedName>
</protein>
<organism evidence="4 5">
    <name type="scientific">Jatropha curcas</name>
    <name type="common">Barbados nut</name>
    <dbReference type="NCBI Taxonomy" id="180498"/>
    <lineage>
        <taxon>Eukaryota</taxon>
        <taxon>Viridiplantae</taxon>
        <taxon>Streptophyta</taxon>
        <taxon>Embryophyta</taxon>
        <taxon>Tracheophyta</taxon>
        <taxon>Spermatophyta</taxon>
        <taxon>Magnoliopsida</taxon>
        <taxon>eudicotyledons</taxon>
        <taxon>Gunneridae</taxon>
        <taxon>Pentapetalae</taxon>
        <taxon>rosids</taxon>
        <taxon>fabids</taxon>
        <taxon>Malpighiales</taxon>
        <taxon>Euphorbiaceae</taxon>
        <taxon>Crotonoideae</taxon>
        <taxon>Jatropheae</taxon>
        <taxon>Jatropha</taxon>
    </lineage>
</organism>
<evidence type="ECO:0000259" key="2">
    <source>
        <dbReference type="Pfam" id="PF25036"/>
    </source>
</evidence>
<gene>
    <name evidence="4" type="ORF">JCGZ_02743</name>
</gene>
<dbReference type="PANTHER" id="PTHR16166:SF143">
    <property type="entry name" value="PROTEIN SORTING-ASSOCIATED PROTEIN, PUTATIVE (DUF1162)-RELATED"/>
    <property type="match status" value="1"/>
</dbReference>
<dbReference type="Pfam" id="PF25036">
    <property type="entry name" value="VPS13_VAB"/>
    <property type="match status" value="2"/>
</dbReference>
<dbReference type="PANTHER" id="PTHR16166">
    <property type="entry name" value="VACUOLAR PROTEIN SORTING-ASSOCIATED PROTEIN VPS13"/>
    <property type="match status" value="1"/>
</dbReference>
<keyword evidence="5" id="KW-1185">Reference proteome</keyword>
<reference evidence="4 5" key="1">
    <citation type="journal article" date="2014" name="PLoS ONE">
        <title>Global Analysis of Gene Expression Profiles in Physic Nut (Jatropha curcas L.) Seedlings Exposed to Salt Stress.</title>
        <authorList>
            <person name="Zhang L."/>
            <person name="Zhang C."/>
            <person name="Wu P."/>
            <person name="Chen Y."/>
            <person name="Li M."/>
            <person name="Jiang H."/>
            <person name="Wu G."/>
        </authorList>
    </citation>
    <scope>NUCLEOTIDE SEQUENCE [LARGE SCALE GENOMIC DNA]</scope>
    <source>
        <strain evidence="5">cv. GZQX0401</strain>
        <tissue evidence="4">Young leaves</tissue>
    </source>
</reference>
<proteinExistence type="predicted"/>
<accession>A0A067KXR1</accession>
<name>A0A067KXR1_JATCU</name>
<dbReference type="InterPro" id="IPR056748">
    <property type="entry name" value="VPS13-like_C"/>
</dbReference>
<dbReference type="Pfam" id="PF25037">
    <property type="entry name" value="VPS13_C"/>
    <property type="match status" value="1"/>
</dbReference>
<sequence length="1613" mass="179340">MNALLNSSITTEIHLTSTTPLNLNCTESLIECVFRTIEMLKDAWYLMDPTDPCENQGPISPQFAETISGGRYAPYILQNLTSLPLIYHVLRGLVTADEFDFSEMMDGKSVQPGASVPIYLTETPEEQLYRIRPAWSSDRLSGKQSSGVVHHFMSIQLDGMSLPSAPISMDLVGLTCFEVDFSNSSNKIEVEKTGDSSKCAKKIEDVSDNINSGFAVPVLFDVSVQRYSKLIRLYSTVILSNATSVPLELRFDIPFGLSPKILDPINPGQEVPLPLHLAEAGLLRWRPQGNSYLWSAAHELSNILSQEIKIGFLRSFVCYPSHPSNNPFRCCISVQNFSVPSTGKAKKGPNSCVTKSSNRLVDVHNHDLKHSKKQLVYQITLSTPLVLNSYLPDSVSLTIESGGITCTALLSEVQTSFHHVDPSHDLGLEFYMQGFKPSALKFPRTETFSSVAKFSGTKFSLIETMIFNPELSNGPLYVTAELMMDAFSGAREIFIFVPFLLYNCTGLPFDISEPASEMKGNHYTIPSCYLIEEENFQDKKDGLSLLSSDLDLHAPAQKIVDLGSAFMENHIFFAGKKSSSKMCSPGASTSKDPDLVDTEHGKVKACMYSPCAISSAGEVMVRLRRCLPGHVAKKKQNSLWSEPFLLVPPSGSHTVFVPQSSPNAAFIISVTSSALVGPFAGRTRAITFQPRYIISNACSRDLCYKQKGTNLFVHLGIGKHSHLHWTDTMRELLVSIRFNEPGWQWSGSFLPDHLGDTQVKMRNYISGSLNMVRVEVQNADVSIRDEKIVGSLHGNSGTNLILLSDDDTGFMPYRIDNFSKEKLRIYQQRCETFDTIIHPYTSCPYAWDEPSYPHRLTVEVPGERVIGLYALDDLREFVPVHLKPTSEKPERTLLLSMCAEGATKVLSIVDSGYHILKDWKDLSPSQFQVKSKYEHREQNSFDYKEKFSLAISCIGISLVNAYPQELLFACAKDISLNLLQSLDQQKLSFQISSLQIDNQLRTTTYPIVMYFNQEYRSNAANQRAKDDVAKLNERSLQVSSESYCEPVVHLDMATWRKNDISLVSFEFISLRVANFRLELEQELILSLLDLFKSVSSRFQSKVLPVSDTGTCEYVKTRETQLHGFNLSAFSKNQISCLSLPSVVPIGAPWQQIHLLARRQKKIYVELFDLAPIKFTLSFSSAPWILRNGVLTSGESVVHRSLMALADVEGARIHLKELTIAHQMASWESMQGILWRHYSRQLLHEMYKVFVSAGVIGNPMGFARSLGLGIRDFLSVPARSFLQSPTGLITGMAQGTASLLSNTVYALSDATTQFSKAAHKGIVAFTFDDQFVSTMQRQQKGVASHSKGVINEVLEGLTGLLQSPIKEAEKHGLPGVLSGIALGVTRLVARPAASILEITGKTAQSIRNKSKLYQIGSQRRRIRFPRPLSRELPLRPYSLEEAVGTSVLMEAEDGLKLKDEVLVMCKSLKQAGKFVVVTERLMLIIKCPGLVDMGKPEFRGVPVDPEWFIESEIGLDSVIHADNVEAWVHIVGSSSDARLRQNQHQSKKGGGGGTRTKQWSDPSTRLPLFQTNLEFASTKDAEDLLQTMLSTIEQGKGRGWGSGYLVHKSNVVGK</sequence>
<feature type="domain" description="Vacuolar protein sorting-associated protein 13 VPS13 adaptor binding" evidence="2">
    <location>
        <begin position="220"/>
        <end position="514"/>
    </location>
</feature>
<evidence type="ECO:0000256" key="1">
    <source>
        <dbReference type="SAM" id="MobiDB-lite"/>
    </source>
</evidence>
<dbReference type="EMBL" id="KK914347">
    <property type="protein sequence ID" value="KDP39723.1"/>
    <property type="molecule type" value="Genomic_DNA"/>
</dbReference>
<dbReference type="Proteomes" id="UP000027138">
    <property type="component" value="Unassembled WGS sequence"/>
</dbReference>
<dbReference type="OrthoDB" id="428159at2759"/>
<dbReference type="GO" id="GO:0006623">
    <property type="term" value="P:protein targeting to vacuole"/>
    <property type="evidence" value="ECO:0007669"/>
    <property type="project" value="TreeGrafter"/>
</dbReference>
<dbReference type="GO" id="GO:0045053">
    <property type="term" value="P:protein retention in Golgi apparatus"/>
    <property type="evidence" value="ECO:0007669"/>
    <property type="project" value="TreeGrafter"/>
</dbReference>
<evidence type="ECO:0000259" key="3">
    <source>
        <dbReference type="Pfam" id="PF25037"/>
    </source>
</evidence>
<evidence type="ECO:0000313" key="4">
    <source>
        <dbReference type="EMBL" id="KDP39723.1"/>
    </source>
</evidence>
<feature type="region of interest" description="Disordered" evidence="1">
    <location>
        <begin position="1537"/>
        <end position="1562"/>
    </location>
</feature>
<evidence type="ECO:0000313" key="5">
    <source>
        <dbReference type="Proteomes" id="UP000027138"/>
    </source>
</evidence>
<feature type="domain" description="Vacuolar protein sorting-associated protein 13 VPS13 adaptor binding" evidence="2">
    <location>
        <begin position="605"/>
        <end position="851"/>
    </location>
</feature>